<dbReference type="GO" id="GO:0051262">
    <property type="term" value="P:protein tetramerization"/>
    <property type="evidence" value="ECO:0007669"/>
    <property type="project" value="InterPro"/>
</dbReference>
<dbReference type="PANTHER" id="PTHR36918">
    <property type="match status" value="1"/>
</dbReference>
<name>A0A4D6Y4S7_9GAMM</name>
<evidence type="ECO:0000256" key="5">
    <source>
        <dbReference type="HAMAP-Rule" id="MF_00821"/>
    </source>
</evidence>
<reference evidence="6 7" key="1">
    <citation type="submission" date="2018-12" db="EMBL/GenBank/DDBJ databases">
        <authorList>
            <person name="Chong R.A."/>
        </authorList>
    </citation>
    <scope>NUCLEOTIDE SEQUENCE [LARGE SCALE GENOMIC DNA]</scope>
    <source>
        <strain evidence="6 7">Hta</strain>
    </source>
</reference>
<evidence type="ECO:0000256" key="3">
    <source>
        <dbReference type="ARBA" id="ARBA00022927"/>
    </source>
</evidence>
<gene>
    <name evidence="5 6" type="primary">secB</name>
    <name evidence="6" type="ORF">D9V69_00250</name>
</gene>
<evidence type="ECO:0000256" key="1">
    <source>
        <dbReference type="ARBA" id="ARBA00009990"/>
    </source>
</evidence>
<dbReference type="Gene3D" id="3.10.420.10">
    <property type="entry name" value="SecB-like"/>
    <property type="match status" value="1"/>
</dbReference>
<keyword evidence="3 5" id="KW-0653">Protein transport</keyword>
<dbReference type="Proteomes" id="UP000298773">
    <property type="component" value="Chromosome"/>
</dbReference>
<reference evidence="6 7" key="2">
    <citation type="submission" date="2019-05" db="EMBL/GenBank/DDBJ databases">
        <title>Genome evolution of the obligate endosymbiont Buchnera aphidicola.</title>
        <authorList>
            <person name="Moran N.A."/>
        </authorList>
    </citation>
    <scope>NUCLEOTIDE SEQUENCE [LARGE SCALE GENOMIC DNA]</scope>
    <source>
        <strain evidence="6 7">Hta</strain>
    </source>
</reference>
<dbReference type="Pfam" id="PF02556">
    <property type="entry name" value="SecB"/>
    <property type="match status" value="1"/>
</dbReference>
<comment type="function">
    <text evidence="5">One of the proteins required for the normal export of preproteins out of the cell cytoplasm. It is a molecular chaperone that binds to a subset of precursor proteins, maintaining them in a translocation-competent state. It also specifically binds to its receptor SecA.</text>
</comment>
<dbReference type="HAMAP" id="MF_00821">
    <property type="entry name" value="SecB"/>
    <property type="match status" value="1"/>
</dbReference>
<comment type="subunit">
    <text evidence="5">Homotetramer, a dimer of dimers. One homotetramer interacts with 1 SecA dimer.</text>
</comment>
<dbReference type="PANTHER" id="PTHR36918:SF1">
    <property type="entry name" value="PROTEIN-EXPORT PROTEIN SECB"/>
    <property type="match status" value="1"/>
</dbReference>
<dbReference type="GO" id="GO:0051082">
    <property type="term" value="F:unfolded protein binding"/>
    <property type="evidence" value="ECO:0007669"/>
    <property type="project" value="InterPro"/>
</dbReference>
<sequence>MLEEKKSQKIFKIQRLYIKDVSFEVPHSPNVFDKILEPTIELDLNTVSKKIKSDVFEVILKIKIIVKTEKLVLFACDVDQAGIFFICNFKEKKLKYCLHAYCPNILFPYARSCISTLVAYASFPQINLDPVDFDFLYFDHLKRQQQKI</sequence>
<dbReference type="AlphaFoldDB" id="A0A4D6Y4S7"/>
<dbReference type="OrthoDB" id="9795145at2"/>
<proteinExistence type="inferred from homology"/>
<dbReference type="GO" id="GO:0005737">
    <property type="term" value="C:cytoplasm"/>
    <property type="evidence" value="ECO:0007669"/>
    <property type="project" value="UniProtKB-SubCell"/>
</dbReference>
<dbReference type="InterPro" id="IPR003708">
    <property type="entry name" value="SecB"/>
</dbReference>
<dbReference type="InterPro" id="IPR035958">
    <property type="entry name" value="SecB-like_sf"/>
</dbReference>
<accession>A0A4D6Y4S7</accession>
<dbReference type="NCBIfam" id="NF004393">
    <property type="entry name" value="PRK05751.1-4"/>
    <property type="match status" value="1"/>
</dbReference>
<comment type="subcellular location">
    <subcellularLocation>
        <location evidence="5">Cytoplasm</location>
    </subcellularLocation>
</comment>
<keyword evidence="2 5" id="KW-0813">Transport</keyword>
<dbReference type="NCBIfam" id="TIGR00809">
    <property type="entry name" value="secB"/>
    <property type="match status" value="1"/>
</dbReference>
<keyword evidence="5" id="KW-0963">Cytoplasm</keyword>
<evidence type="ECO:0000313" key="7">
    <source>
        <dbReference type="Proteomes" id="UP000298773"/>
    </source>
</evidence>
<dbReference type="RefSeq" id="WP_158356350.1">
    <property type="nucleotide sequence ID" value="NZ_CP034873.1"/>
</dbReference>
<comment type="similarity">
    <text evidence="1 5">Belongs to the SecB family.</text>
</comment>
<protein>
    <recommendedName>
        <fullName evidence="5">Protein-export protein SecB</fullName>
    </recommendedName>
</protein>
<dbReference type="SUPFAM" id="SSF54611">
    <property type="entry name" value="SecB-like"/>
    <property type="match status" value="1"/>
</dbReference>
<evidence type="ECO:0000256" key="4">
    <source>
        <dbReference type="ARBA" id="ARBA00023010"/>
    </source>
</evidence>
<evidence type="ECO:0000256" key="2">
    <source>
        <dbReference type="ARBA" id="ARBA00022448"/>
    </source>
</evidence>
<dbReference type="GO" id="GO:0006457">
    <property type="term" value="P:protein folding"/>
    <property type="evidence" value="ECO:0007669"/>
    <property type="project" value="UniProtKB-UniRule"/>
</dbReference>
<dbReference type="EMBL" id="CP034873">
    <property type="protein sequence ID" value="QCI21378.1"/>
    <property type="molecule type" value="Genomic_DNA"/>
</dbReference>
<evidence type="ECO:0000313" key="6">
    <source>
        <dbReference type="EMBL" id="QCI21378.1"/>
    </source>
</evidence>
<keyword evidence="5" id="KW-0143">Chaperone</keyword>
<keyword evidence="4 5" id="KW-0811">Translocation</keyword>
<dbReference type="GO" id="GO:0015031">
    <property type="term" value="P:protein transport"/>
    <property type="evidence" value="ECO:0007669"/>
    <property type="project" value="UniProtKB-UniRule"/>
</dbReference>
<dbReference type="PRINTS" id="PR01594">
    <property type="entry name" value="SECBCHAPRONE"/>
</dbReference>
<organism evidence="6 7">
    <name type="scientific">Buchnera aphidicola</name>
    <name type="common">Hyadaphis tataricae</name>
    <dbReference type="NCBI Taxonomy" id="1241859"/>
    <lineage>
        <taxon>Bacteria</taxon>
        <taxon>Pseudomonadati</taxon>
        <taxon>Pseudomonadota</taxon>
        <taxon>Gammaproteobacteria</taxon>
        <taxon>Enterobacterales</taxon>
        <taxon>Erwiniaceae</taxon>
        <taxon>Buchnera</taxon>
    </lineage>
</organism>